<dbReference type="InterPro" id="IPR006671">
    <property type="entry name" value="Cyclin_N"/>
</dbReference>
<proteinExistence type="predicted"/>
<feature type="domain" description="Cyclin N-terminal" evidence="2">
    <location>
        <begin position="41"/>
        <end position="147"/>
    </location>
</feature>
<dbReference type="OrthoDB" id="10264655at2759"/>
<accession>A0A250X4N0</accession>
<feature type="compositionally biased region" description="Polar residues" evidence="1">
    <location>
        <begin position="316"/>
        <end position="326"/>
    </location>
</feature>
<sequence>MSSTKLYTAEELLKSPTFTEAKYDSKKFMTLIKKCVHLQKAIVSDLKLPQWVLISASVFMHRFWARRSMEKNLPPLVAAACVFIASKVDESPRNLRDFAYVYIKNKNPKGSEVLQRMGPNADELLKPVMEEFLTAERAIMYTIDFDFKVDQPYRHVVNGLKKLGIQSPNMTTEEAALFQHTVNMTNDSLPTTLSLRYEGFKIAYAAIYIMAAESNFMLPLPEGVSFFELFNISEAEIDDMRPQLMAPYKKKPSTAPTPAKPLSNTSVANTSALPGPQVLMPTIKPNGLPVPKFKVITELSEMTSCKELEEGDTSGERNNNNDSVEQLISRKRTRSPEHDEPLVLRTSPSISTLDAGKSLHLSDDQL</sequence>
<dbReference type="InterPro" id="IPR043198">
    <property type="entry name" value="Cyclin/Ssn8"/>
</dbReference>
<dbReference type="Pfam" id="PF00134">
    <property type="entry name" value="Cyclin_N"/>
    <property type="match status" value="1"/>
</dbReference>
<protein>
    <recommendedName>
        <fullName evidence="2">Cyclin N-terminal domain-containing protein</fullName>
    </recommendedName>
</protein>
<name>A0A250X4N0_9CHLO</name>
<feature type="region of interest" description="Disordered" evidence="1">
    <location>
        <begin position="306"/>
        <end position="366"/>
    </location>
</feature>
<reference evidence="3 4" key="1">
    <citation type="submission" date="2017-08" db="EMBL/GenBank/DDBJ databases">
        <title>Acidophilic green algal genome provides insights into adaptation to an acidic environment.</title>
        <authorList>
            <person name="Hirooka S."/>
            <person name="Hirose Y."/>
            <person name="Kanesaki Y."/>
            <person name="Higuchi S."/>
            <person name="Fujiwara T."/>
            <person name="Onuma R."/>
            <person name="Era A."/>
            <person name="Ohbayashi R."/>
            <person name="Uzuka A."/>
            <person name="Nozaki H."/>
            <person name="Yoshikawa H."/>
            <person name="Miyagishima S.Y."/>
        </authorList>
    </citation>
    <scope>NUCLEOTIDE SEQUENCE [LARGE SCALE GENOMIC DNA]</scope>
    <source>
        <strain evidence="3 4">NIES-2499</strain>
    </source>
</reference>
<evidence type="ECO:0000313" key="3">
    <source>
        <dbReference type="EMBL" id="GAX78047.1"/>
    </source>
</evidence>
<dbReference type="Proteomes" id="UP000232323">
    <property type="component" value="Unassembled WGS sequence"/>
</dbReference>
<dbReference type="Gene3D" id="1.10.472.10">
    <property type="entry name" value="Cyclin-like"/>
    <property type="match status" value="2"/>
</dbReference>
<evidence type="ECO:0000313" key="4">
    <source>
        <dbReference type="Proteomes" id="UP000232323"/>
    </source>
</evidence>
<dbReference type="PANTHER" id="PTHR10026">
    <property type="entry name" value="CYCLIN"/>
    <property type="match status" value="1"/>
</dbReference>
<feature type="compositionally biased region" description="Polar residues" evidence="1">
    <location>
        <begin position="262"/>
        <end position="272"/>
    </location>
</feature>
<gene>
    <name evidence="3" type="ORF">CEUSTIGMA_g5489.t1</name>
</gene>
<dbReference type="AlphaFoldDB" id="A0A250X4N0"/>
<dbReference type="InterPro" id="IPR036915">
    <property type="entry name" value="Cyclin-like_sf"/>
</dbReference>
<dbReference type="GO" id="GO:0016538">
    <property type="term" value="F:cyclin-dependent protein serine/threonine kinase regulator activity"/>
    <property type="evidence" value="ECO:0007669"/>
    <property type="project" value="InterPro"/>
</dbReference>
<dbReference type="GO" id="GO:0006357">
    <property type="term" value="P:regulation of transcription by RNA polymerase II"/>
    <property type="evidence" value="ECO:0007669"/>
    <property type="project" value="InterPro"/>
</dbReference>
<dbReference type="EMBL" id="BEGY01000029">
    <property type="protein sequence ID" value="GAX78047.1"/>
    <property type="molecule type" value="Genomic_DNA"/>
</dbReference>
<evidence type="ECO:0000259" key="2">
    <source>
        <dbReference type="Pfam" id="PF00134"/>
    </source>
</evidence>
<dbReference type="SUPFAM" id="SSF47954">
    <property type="entry name" value="Cyclin-like"/>
    <property type="match status" value="2"/>
</dbReference>
<comment type="caution">
    <text evidence="3">The sequence shown here is derived from an EMBL/GenBank/DDBJ whole genome shotgun (WGS) entry which is preliminary data.</text>
</comment>
<keyword evidence="4" id="KW-1185">Reference proteome</keyword>
<organism evidence="3 4">
    <name type="scientific">Chlamydomonas eustigma</name>
    <dbReference type="NCBI Taxonomy" id="1157962"/>
    <lineage>
        <taxon>Eukaryota</taxon>
        <taxon>Viridiplantae</taxon>
        <taxon>Chlorophyta</taxon>
        <taxon>core chlorophytes</taxon>
        <taxon>Chlorophyceae</taxon>
        <taxon>CS clade</taxon>
        <taxon>Chlamydomonadales</taxon>
        <taxon>Chlamydomonadaceae</taxon>
        <taxon>Chlamydomonas</taxon>
    </lineage>
</organism>
<feature type="region of interest" description="Disordered" evidence="1">
    <location>
        <begin position="247"/>
        <end position="281"/>
    </location>
</feature>
<evidence type="ECO:0000256" key="1">
    <source>
        <dbReference type="SAM" id="MobiDB-lite"/>
    </source>
</evidence>
<dbReference type="STRING" id="1157962.A0A250X4N0"/>